<dbReference type="EMBL" id="ML735758">
    <property type="protein sequence ID" value="KAE8416031.1"/>
    <property type="molecule type" value="Genomic_DNA"/>
</dbReference>
<keyword evidence="4" id="KW-0812">Transmembrane</keyword>
<keyword evidence="3" id="KW-0503">Monooxygenase</keyword>
<evidence type="ECO:0008006" key="7">
    <source>
        <dbReference type="Google" id="ProtNLM"/>
    </source>
</evidence>
<evidence type="ECO:0000313" key="5">
    <source>
        <dbReference type="EMBL" id="KAE8416031.1"/>
    </source>
</evidence>
<keyword evidence="4" id="KW-1133">Transmembrane helix</keyword>
<dbReference type="InterPro" id="IPR050493">
    <property type="entry name" value="FAD-dep_Monooxygenase_BioMet"/>
</dbReference>
<feature type="transmembrane region" description="Helical" evidence="4">
    <location>
        <begin position="17"/>
        <end position="37"/>
    </location>
</feature>
<dbReference type="PRINTS" id="PR00420">
    <property type="entry name" value="RNGMNOXGNASE"/>
</dbReference>
<dbReference type="SUPFAM" id="SSF54373">
    <property type="entry name" value="FAD-linked reductases, C-terminal domain"/>
    <property type="match status" value="1"/>
</dbReference>
<proteinExistence type="inferred from homology"/>
<dbReference type="PANTHER" id="PTHR13789">
    <property type="entry name" value="MONOOXYGENASE"/>
    <property type="match status" value="1"/>
</dbReference>
<dbReference type="PANTHER" id="PTHR13789:SF236">
    <property type="entry name" value="MONOOXYGENASE, PUTATIVE (AFU_ORTHOLOGUE AFUA_6G12060)-RELATED"/>
    <property type="match status" value="1"/>
</dbReference>
<sequence length="438" mass="48997">MATSVASTIRDQYPPSVLSILIAGGGIGGLTFAIEAYRKGHDVRLIEKRPNFDGYGDLLMIECNALHSIKNWPGFYERLQTISYKTQRNIKKYDGTWVGTWPLGDGKDISMAFNRSELHCALWEYVQELGIRVDFLTTVEDYFETDEAGGVVLADGSTLTADIVVAADGVGSKAWSLVLGKKDVPISSGFACYRATFPTAPALENPIISKEFEGYVDRASIHDDHNAEEDWDKTVSTEKALTYIEGWEPFLTELIKATPNNRCTDWKLLWRNPQPKWASPKARVIQLGDSAHSFLPTSGSGAAMAMEDAYSLATCLQLGGKSNFALAVRVHNHLRFERVSCAQKMGFHHREKFHNTDWDAVAKNPDIFSKTTANWIMRHNPEQYAYDNYGKCANHLLIGAPFQNTNVPPGYTYKPWTVKELMDASDRHEPVVDEGDWS</sequence>
<reference evidence="5 6" key="1">
    <citation type="submission" date="2019-04" db="EMBL/GenBank/DDBJ databases">
        <authorList>
            <consortium name="DOE Joint Genome Institute"/>
            <person name="Mondo S."/>
            <person name="Kjaerbolling I."/>
            <person name="Vesth T."/>
            <person name="Frisvad J.C."/>
            <person name="Nybo J.L."/>
            <person name="Theobald S."/>
            <person name="Kildgaard S."/>
            <person name="Isbrandt T."/>
            <person name="Kuo A."/>
            <person name="Sato A."/>
            <person name="Lyhne E.K."/>
            <person name="Kogle M.E."/>
            <person name="Wiebenga A."/>
            <person name="Kun R.S."/>
            <person name="Lubbers R.J."/>
            <person name="Makela M.R."/>
            <person name="Barry K."/>
            <person name="Chovatia M."/>
            <person name="Clum A."/>
            <person name="Daum C."/>
            <person name="Haridas S."/>
            <person name="He G."/>
            <person name="LaButti K."/>
            <person name="Lipzen A."/>
            <person name="Riley R."/>
            <person name="Salamov A."/>
            <person name="Simmons B.A."/>
            <person name="Magnuson J.K."/>
            <person name="Henrissat B."/>
            <person name="Mortensen U.H."/>
            <person name="Larsen T.O."/>
            <person name="Devries R.P."/>
            <person name="Grigoriev I.V."/>
            <person name="Machida M."/>
            <person name="Baker S.E."/>
            <person name="Andersen M.R."/>
            <person name="Cantor M.N."/>
            <person name="Hua S.X."/>
        </authorList>
    </citation>
    <scope>NUCLEOTIDE SEQUENCE [LARGE SCALE GENOMIC DNA]</scope>
    <source>
        <strain evidence="5 6">CBS 117616</strain>
    </source>
</reference>
<protein>
    <recommendedName>
        <fullName evidence="7">FAD-binding domain-containing protein</fullName>
    </recommendedName>
</protein>
<dbReference type="Pfam" id="PF13450">
    <property type="entry name" value="NAD_binding_8"/>
    <property type="match status" value="1"/>
</dbReference>
<dbReference type="InterPro" id="IPR036188">
    <property type="entry name" value="FAD/NAD-bd_sf"/>
</dbReference>
<evidence type="ECO:0000313" key="6">
    <source>
        <dbReference type="Proteomes" id="UP000325395"/>
    </source>
</evidence>
<evidence type="ECO:0000256" key="2">
    <source>
        <dbReference type="ARBA" id="ARBA00023002"/>
    </source>
</evidence>
<accession>A0ABQ6WIM9</accession>
<keyword evidence="6" id="KW-1185">Reference proteome</keyword>
<dbReference type="SUPFAM" id="SSF51905">
    <property type="entry name" value="FAD/NAD(P)-binding domain"/>
    <property type="match status" value="1"/>
</dbReference>
<evidence type="ECO:0000256" key="3">
    <source>
        <dbReference type="ARBA" id="ARBA00023033"/>
    </source>
</evidence>
<gene>
    <name evidence="5" type="ORF">BDV36DRAFT_310562</name>
</gene>
<evidence type="ECO:0000256" key="4">
    <source>
        <dbReference type="SAM" id="Phobius"/>
    </source>
</evidence>
<dbReference type="Proteomes" id="UP000325395">
    <property type="component" value="Unassembled WGS sequence"/>
</dbReference>
<keyword evidence="2" id="KW-0560">Oxidoreductase</keyword>
<evidence type="ECO:0000256" key="1">
    <source>
        <dbReference type="ARBA" id="ARBA00007992"/>
    </source>
</evidence>
<comment type="similarity">
    <text evidence="1">Belongs to the paxM FAD-dependent monooxygenase family.</text>
</comment>
<dbReference type="Gene3D" id="3.50.50.60">
    <property type="entry name" value="FAD/NAD(P)-binding domain"/>
    <property type="match status" value="1"/>
</dbReference>
<organism evidence="5 6">
    <name type="scientific">Aspergillus pseudocaelatus</name>
    <dbReference type="NCBI Taxonomy" id="1825620"/>
    <lineage>
        <taxon>Eukaryota</taxon>
        <taxon>Fungi</taxon>
        <taxon>Dikarya</taxon>
        <taxon>Ascomycota</taxon>
        <taxon>Pezizomycotina</taxon>
        <taxon>Eurotiomycetes</taxon>
        <taxon>Eurotiomycetidae</taxon>
        <taxon>Eurotiales</taxon>
        <taxon>Aspergillaceae</taxon>
        <taxon>Aspergillus</taxon>
        <taxon>Aspergillus subgen. Circumdati</taxon>
    </lineage>
</organism>
<name>A0ABQ6WIM9_9EURO</name>
<keyword evidence="4" id="KW-0472">Membrane</keyword>